<dbReference type="PANTHER" id="PTHR44591">
    <property type="entry name" value="STRESS RESPONSE REGULATOR PROTEIN 1"/>
    <property type="match status" value="1"/>
</dbReference>
<dbReference type="SUPFAM" id="SSF52172">
    <property type="entry name" value="CheY-like"/>
    <property type="match status" value="1"/>
</dbReference>
<proteinExistence type="predicted"/>
<keyword evidence="6" id="KW-1185">Reference proteome</keyword>
<dbReference type="PIRSF" id="PIRSF036382">
    <property type="entry name" value="RR_antiterm"/>
    <property type="match status" value="1"/>
</dbReference>
<dbReference type="PROSITE" id="PS50110">
    <property type="entry name" value="RESPONSE_REGULATORY"/>
    <property type="match status" value="1"/>
</dbReference>
<evidence type="ECO:0000256" key="2">
    <source>
        <dbReference type="PROSITE-ProRule" id="PRU00169"/>
    </source>
</evidence>
<evidence type="ECO:0000259" key="4">
    <source>
        <dbReference type="PROSITE" id="PS50921"/>
    </source>
</evidence>
<evidence type="ECO:0000259" key="3">
    <source>
        <dbReference type="PROSITE" id="PS50110"/>
    </source>
</evidence>
<dbReference type="Gene3D" id="3.40.50.2300">
    <property type="match status" value="1"/>
</dbReference>
<name>A0A430HJN5_9BURK</name>
<reference evidence="5 6" key="1">
    <citation type="submission" date="2018-12" db="EMBL/GenBank/DDBJ databases">
        <authorList>
            <person name="Yang E."/>
        </authorList>
    </citation>
    <scope>NUCLEOTIDE SEQUENCE [LARGE SCALE GENOMIC DNA]</scope>
    <source>
        <strain evidence="5 6">SOD</strain>
    </source>
</reference>
<dbReference type="GO" id="GO:0000160">
    <property type="term" value="P:phosphorelay signal transduction system"/>
    <property type="evidence" value="ECO:0007669"/>
    <property type="project" value="InterPro"/>
</dbReference>
<dbReference type="RefSeq" id="WP_126075508.1">
    <property type="nucleotide sequence ID" value="NZ_CP051166.1"/>
</dbReference>
<feature type="modified residue" description="4-aspartylphosphate" evidence="2">
    <location>
        <position position="63"/>
    </location>
</feature>
<dbReference type="InterPro" id="IPR005561">
    <property type="entry name" value="ANTAR"/>
</dbReference>
<dbReference type="InterPro" id="IPR011006">
    <property type="entry name" value="CheY-like_superfamily"/>
</dbReference>
<evidence type="ECO:0000313" key="5">
    <source>
        <dbReference type="EMBL" id="RSZ57699.1"/>
    </source>
</evidence>
<dbReference type="PROSITE" id="PS50921">
    <property type="entry name" value="ANTAR"/>
    <property type="match status" value="1"/>
</dbReference>
<dbReference type="OrthoDB" id="9808843at2"/>
<protein>
    <submittedName>
        <fullName evidence="5">Response regulator</fullName>
    </submittedName>
</protein>
<feature type="domain" description="Response regulatory" evidence="3">
    <location>
        <begin position="12"/>
        <end position="127"/>
    </location>
</feature>
<sequence length="214" mass="22963">MSGPAAPAAKRLILLVDDDVLILGLLGKFLQLAGYEVRIATSGAMALAMLAESGRVPDLALLDVSMPGMSGLELAERLHADGDIPVMFLSGNDDQATVRQAIDGGAVGYLVKPVDTARIAPSVQAALARADELRQLRGNEGRLTLALQQGREVGMAVGVLMERHRTDRDSAFQMLREHARSHQRKLNDVAAELLAAAEALNFADPRLGPRRERK</sequence>
<dbReference type="Gene3D" id="1.10.10.10">
    <property type="entry name" value="Winged helix-like DNA-binding domain superfamily/Winged helix DNA-binding domain"/>
    <property type="match status" value="1"/>
</dbReference>
<evidence type="ECO:0000313" key="6">
    <source>
        <dbReference type="Proteomes" id="UP000278085"/>
    </source>
</evidence>
<organism evidence="5 6">
    <name type="scientific">Massilia atriviolacea</name>
    <dbReference type="NCBI Taxonomy" id="2495579"/>
    <lineage>
        <taxon>Bacteria</taxon>
        <taxon>Pseudomonadati</taxon>
        <taxon>Pseudomonadota</taxon>
        <taxon>Betaproteobacteria</taxon>
        <taxon>Burkholderiales</taxon>
        <taxon>Oxalobacteraceae</taxon>
        <taxon>Telluria group</taxon>
        <taxon>Massilia</taxon>
    </lineage>
</organism>
<dbReference type="EMBL" id="RXLQ01000009">
    <property type="protein sequence ID" value="RSZ57699.1"/>
    <property type="molecule type" value="Genomic_DNA"/>
</dbReference>
<dbReference type="InterPro" id="IPR008327">
    <property type="entry name" value="Sig_transdc_resp-reg_antiterm"/>
</dbReference>
<evidence type="ECO:0000256" key="1">
    <source>
        <dbReference type="ARBA" id="ARBA00022553"/>
    </source>
</evidence>
<dbReference type="InterPro" id="IPR001789">
    <property type="entry name" value="Sig_transdc_resp-reg_receiver"/>
</dbReference>
<dbReference type="Proteomes" id="UP000278085">
    <property type="component" value="Unassembled WGS sequence"/>
</dbReference>
<accession>A0A430HJN5</accession>
<keyword evidence="1 2" id="KW-0597">Phosphoprotein</keyword>
<dbReference type="Pfam" id="PF03861">
    <property type="entry name" value="ANTAR"/>
    <property type="match status" value="1"/>
</dbReference>
<dbReference type="GO" id="GO:0003723">
    <property type="term" value="F:RNA binding"/>
    <property type="evidence" value="ECO:0007669"/>
    <property type="project" value="InterPro"/>
</dbReference>
<dbReference type="Pfam" id="PF00072">
    <property type="entry name" value="Response_reg"/>
    <property type="match status" value="1"/>
</dbReference>
<dbReference type="AlphaFoldDB" id="A0A430HJN5"/>
<gene>
    <name evidence="5" type="ORF">EJB06_18635</name>
</gene>
<dbReference type="InterPro" id="IPR036388">
    <property type="entry name" value="WH-like_DNA-bd_sf"/>
</dbReference>
<dbReference type="PANTHER" id="PTHR44591:SF3">
    <property type="entry name" value="RESPONSE REGULATORY DOMAIN-CONTAINING PROTEIN"/>
    <property type="match status" value="1"/>
</dbReference>
<dbReference type="SMART" id="SM01012">
    <property type="entry name" value="ANTAR"/>
    <property type="match status" value="1"/>
</dbReference>
<feature type="domain" description="ANTAR" evidence="4">
    <location>
        <begin position="133"/>
        <end position="194"/>
    </location>
</feature>
<dbReference type="InterPro" id="IPR050595">
    <property type="entry name" value="Bact_response_regulator"/>
</dbReference>
<dbReference type="SMART" id="SM00448">
    <property type="entry name" value="REC"/>
    <property type="match status" value="1"/>
</dbReference>
<comment type="caution">
    <text evidence="5">The sequence shown here is derived from an EMBL/GenBank/DDBJ whole genome shotgun (WGS) entry which is preliminary data.</text>
</comment>